<evidence type="ECO:0000313" key="6">
    <source>
        <dbReference type="Proteomes" id="UP000298325"/>
    </source>
</evidence>
<feature type="domain" description="DUF4140" evidence="4">
    <location>
        <begin position="23"/>
        <end position="121"/>
    </location>
</feature>
<evidence type="ECO:0000259" key="3">
    <source>
        <dbReference type="Pfam" id="PF13598"/>
    </source>
</evidence>
<evidence type="ECO:0000256" key="2">
    <source>
        <dbReference type="SAM" id="SignalP"/>
    </source>
</evidence>
<protein>
    <submittedName>
        <fullName evidence="5">Mucoidy inhibitor MuiA family protein</fullName>
    </submittedName>
</protein>
<accession>A0A4Z1CC16</accession>
<organism evidence="5 6">
    <name type="scientific">Marinobacter confluentis</name>
    <dbReference type="NCBI Taxonomy" id="1697557"/>
    <lineage>
        <taxon>Bacteria</taxon>
        <taxon>Pseudomonadati</taxon>
        <taxon>Pseudomonadota</taxon>
        <taxon>Gammaproteobacteria</taxon>
        <taxon>Pseudomonadales</taxon>
        <taxon>Marinobacteraceae</taxon>
        <taxon>Marinobacter</taxon>
    </lineage>
</organism>
<dbReference type="NCBIfam" id="TIGR02231">
    <property type="entry name" value="mucoidy inhibitor MuiA family protein"/>
    <property type="match status" value="1"/>
</dbReference>
<dbReference type="AlphaFoldDB" id="A0A4Z1CC16"/>
<proteinExistence type="predicted"/>
<dbReference type="Pfam" id="PF13600">
    <property type="entry name" value="DUF4140"/>
    <property type="match status" value="1"/>
</dbReference>
<dbReference type="Pfam" id="PF13598">
    <property type="entry name" value="DUF4139"/>
    <property type="match status" value="1"/>
</dbReference>
<evidence type="ECO:0000313" key="5">
    <source>
        <dbReference type="EMBL" id="TGN41706.1"/>
    </source>
</evidence>
<dbReference type="InterPro" id="IPR037291">
    <property type="entry name" value="DUF4139"/>
</dbReference>
<dbReference type="PANTHER" id="PTHR31005:SF8">
    <property type="entry name" value="DUF4139 DOMAIN-CONTAINING PROTEIN"/>
    <property type="match status" value="1"/>
</dbReference>
<dbReference type="EMBL" id="SRPF01000001">
    <property type="protein sequence ID" value="TGN41706.1"/>
    <property type="molecule type" value="Genomic_DNA"/>
</dbReference>
<feature type="domain" description="DUF4139" evidence="3">
    <location>
        <begin position="203"/>
        <end position="511"/>
    </location>
</feature>
<sequence length="521" mass="57384">MKWHYALLMLGLPLVAQAKITSATLYPSHAQLVWQQPVSVEQGSGEISLEGLPVSLQDDTLMAEIRGLPGVLTQRVQIRQVEQTEVAAKATRELQEALQQLEYRIGAREDEIQSWNQQVRLMAEAAGTPKEITASELAQLGATVQERTQQALTRIRDIRNAMADDLAERDRIERELAATQQNAKATKTVTIAYQAETAGQGSVRLQYQTHEAGWRSQYNARLQAADSGTEGTLVLEHLALIRQTTGLDWDGVQVSLSTANTRSGTDIPPLQPWLVAPGGQPEYRSQKALSSSMDMVQSEVASSPQPATIEDQGAFTQSYRIQAPVSLASGNSDQFVTIANHNVPVSIETRFYPAMDLNGFIHATGLFEAEASLPGGPATLYRDGQSVGRTYLESLSTGSELAMGFGVNDRVIAEVINEQNQTGEQGVFKGEKYVRQINRYEITNNHPRAVAVRVFDRIPVSRQDQLTVEELDISEPVQRDALDIKGVLSWERQLQPGEAINLTSGFELRVPDDAELPPEFR</sequence>
<keyword evidence="6" id="KW-1185">Reference proteome</keyword>
<feature type="chain" id="PRO_5021187676" evidence="2">
    <location>
        <begin position="19"/>
        <end position="521"/>
    </location>
</feature>
<keyword evidence="2" id="KW-0732">Signal</keyword>
<dbReference type="InterPro" id="IPR011935">
    <property type="entry name" value="CHP02231"/>
</dbReference>
<dbReference type="OrthoDB" id="9777444at2"/>
<comment type="caution">
    <text evidence="5">The sequence shown here is derived from an EMBL/GenBank/DDBJ whole genome shotgun (WGS) entry which is preliminary data.</text>
</comment>
<evidence type="ECO:0000256" key="1">
    <source>
        <dbReference type="SAM" id="Coils"/>
    </source>
</evidence>
<feature type="signal peptide" evidence="2">
    <location>
        <begin position="1"/>
        <end position="18"/>
    </location>
</feature>
<dbReference type="PANTHER" id="PTHR31005">
    <property type="entry name" value="DUF4139 DOMAIN-CONTAINING PROTEIN"/>
    <property type="match status" value="1"/>
</dbReference>
<name>A0A4Z1CC16_9GAMM</name>
<feature type="coiled-coil region" evidence="1">
    <location>
        <begin position="155"/>
        <end position="189"/>
    </location>
</feature>
<dbReference type="Proteomes" id="UP000298325">
    <property type="component" value="Unassembled WGS sequence"/>
</dbReference>
<reference evidence="5 6" key="1">
    <citation type="submission" date="2019-04" db="EMBL/GenBank/DDBJ databases">
        <authorList>
            <person name="Park S."/>
            <person name="Yoon J.-H."/>
        </authorList>
    </citation>
    <scope>NUCLEOTIDE SEQUENCE [LARGE SCALE GENOMIC DNA]</scope>
    <source>
        <strain evidence="5 6">HJM-18</strain>
    </source>
</reference>
<keyword evidence="1" id="KW-0175">Coiled coil</keyword>
<gene>
    <name evidence="5" type="ORF">E5Q11_04045</name>
</gene>
<dbReference type="InterPro" id="IPR025554">
    <property type="entry name" value="DUF4140"/>
</dbReference>
<dbReference type="RefSeq" id="WP_135802091.1">
    <property type="nucleotide sequence ID" value="NZ_SRPF01000001.1"/>
</dbReference>
<evidence type="ECO:0000259" key="4">
    <source>
        <dbReference type="Pfam" id="PF13600"/>
    </source>
</evidence>